<dbReference type="InterPro" id="IPR037143">
    <property type="entry name" value="4-PPantetheinyl_Trfase_dom_sf"/>
</dbReference>
<dbReference type="GO" id="GO:0016740">
    <property type="term" value="F:transferase activity"/>
    <property type="evidence" value="ECO:0007669"/>
    <property type="project" value="UniProtKB-KW"/>
</dbReference>
<dbReference type="RefSeq" id="WP_269031910.1">
    <property type="nucleotide sequence ID" value="NZ_CP114040.1"/>
</dbReference>
<name>A0ABY7GRP4_9BACT</name>
<dbReference type="PANTHER" id="PTHR12215:SF10">
    <property type="entry name" value="L-AMINOADIPATE-SEMIALDEHYDE DEHYDROGENASE-PHOSPHOPANTETHEINYL TRANSFERASE"/>
    <property type="match status" value="1"/>
</dbReference>
<accession>A0ABY7GRP4</accession>
<dbReference type="Pfam" id="PF01648">
    <property type="entry name" value="ACPS"/>
    <property type="match status" value="1"/>
</dbReference>
<sequence length="279" mass="30815">MRGRIVARFARGRNCTAGLTRARRASHVAGVTERQSLAPGEVHVWLCAAETQVDAGWLAAARGLLNAEEQARQDRFVFERNRRQFAVARVLVRQILASYTGIAATELRFVANQYGRPALIEAGELEFNLSHTDGLAALAVTRAGEIGVDVEDADRRARPEEVADHFFAPSEVAGLMALPEYERRARFFDLWTLKEAYIKARGMGLAIPLDAFAYDLSRGRAAIDLAIDASLGDPRAGWEFFLDDPTPRHRLALAARLPERAPVKVRYRWVGPAGPGRLG</sequence>
<evidence type="ECO:0000256" key="2">
    <source>
        <dbReference type="ARBA" id="ARBA00022679"/>
    </source>
</evidence>
<evidence type="ECO:0000313" key="6">
    <source>
        <dbReference type="Proteomes" id="UP001164459"/>
    </source>
</evidence>
<dbReference type="Gene3D" id="3.90.470.20">
    <property type="entry name" value="4'-phosphopantetheinyl transferase domain"/>
    <property type="match status" value="2"/>
</dbReference>
<dbReference type="Proteomes" id="UP001164459">
    <property type="component" value="Chromosome"/>
</dbReference>
<feature type="domain" description="4'-phosphopantetheinyl transferase" evidence="3">
    <location>
        <begin position="146"/>
        <end position="218"/>
    </location>
</feature>
<organism evidence="5 6">
    <name type="scientific">Nannocystis punicea</name>
    <dbReference type="NCBI Taxonomy" id="2995304"/>
    <lineage>
        <taxon>Bacteria</taxon>
        <taxon>Pseudomonadati</taxon>
        <taxon>Myxococcota</taxon>
        <taxon>Polyangia</taxon>
        <taxon>Nannocystales</taxon>
        <taxon>Nannocystaceae</taxon>
        <taxon>Nannocystis</taxon>
    </lineage>
</organism>
<evidence type="ECO:0000259" key="4">
    <source>
        <dbReference type="Pfam" id="PF22624"/>
    </source>
</evidence>
<dbReference type="PANTHER" id="PTHR12215">
    <property type="entry name" value="PHOSPHOPANTETHEINE TRANSFERASE"/>
    <property type="match status" value="1"/>
</dbReference>
<dbReference type="SUPFAM" id="SSF56214">
    <property type="entry name" value="4'-phosphopantetheinyl transferase"/>
    <property type="match status" value="2"/>
</dbReference>
<evidence type="ECO:0000313" key="5">
    <source>
        <dbReference type="EMBL" id="WAS89599.1"/>
    </source>
</evidence>
<keyword evidence="6" id="KW-1185">Reference proteome</keyword>
<dbReference type="Pfam" id="PF22624">
    <property type="entry name" value="AASDHPPT_N"/>
    <property type="match status" value="1"/>
</dbReference>
<keyword evidence="2 5" id="KW-0808">Transferase</keyword>
<feature type="domain" description="4'-phosphopantetheinyl transferase N-terminal" evidence="4">
    <location>
        <begin position="57"/>
        <end position="140"/>
    </location>
</feature>
<gene>
    <name evidence="5" type="ORF">O0S08_25675</name>
</gene>
<dbReference type="EMBL" id="CP114040">
    <property type="protein sequence ID" value="WAS89599.1"/>
    <property type="molecule type" value="Genomic_DNA"/>
</dbReference>
<dbReference type="InterPro" id="IPR008278">
    <property type="entry name" value="4-PPantetheinyl_Trfase_dom"/>
</dbReference>
<dbReference type="InterPro" id="IPR050559">
    <property type="entry name" value="P-Pant_transferase_sf"/>
</dbReference>
<reference evidence="5" key="1">
    <citation type="submission" date="2022-11" db="EMBL/GenBank/DDBJ databases">
        <title>Minimal conservation of predation-associated metabolite biosynthetic gene clusters underscores biosynthetic potential of Myxococcota including descriptions for ten novel species: Archangium lansinium sp. nov., Myxococcus landrumus sp. nov., Nannocystis bai.</title>
        <authorList>
            <person name="Ahearne A."/>
            <person name="Stevens C."/>
            <person name="Dowd S."/>
        </authorList>
    </citation>
    <scope>NUCLEOTIDE SEQUENCE</scope>
    <source>
        <strain evidence="5">Fl3</strain>
    </source>
</reference>
<comment type="similarity">
    <text evidence="1">Belongs to the P-Pant transferase superfamily. Gsp/Sfp/HetI/AcpT family.</text>
</comment>
<proteinExistence type="inferred from homology"/>
<dbReference type="InterPro" id="IPR055066">
    <property type="entry name" value="AASDHPPT_N"/>
</dbReference>
<evidence type="ECO:0000259" key="3">
    <source>
        <dbReference type="Pfam" id="PF01648"/>
    </source>
</evidence>
<protein>
    <submittedName>
        <fullName evidence="5">4'-phosphopantetheinyl transferase superfamily protein</fullName>
    </submittedName>
</protein>
<evidence type="ECO:0000256" key="1">
    <source>
        <dbReference type="ARBA" id="ARBA00010990"/>
    </source>
</evidence>